<feature type="domain" description="HTH hxlR-type" evidence="4">
    <location>
        <begin position="10"/>
        <end position="108"/>
    </location>
</feature>
<reference evidence="5 6" key="1">
    <citation type="submission" date="2020-08" db="EMBL/GenBank/DDBJ databases">
        <title>Genomic Encyclopedia of Type Strains, Phase III (KMG-III): the genomes of soil and plant-associated and newly described type strains.</title>
        <authorList>
            <person name="Whitman W."/>
        </authorList>
    </citation>
    <scope>NUCLEOTIDE SEQUENCE [LARGE SCALE GENOMIC DNA]</scope>
    <source>
        <strain evidence="5 6">CECT 8577</strain>
    </source>
</reference>
<dbReference type="Proteomes" id="UP000550714">
    <property type="component" value="Unassembled WGS sequence"/>
</dbReference>
<dbReference type="Pfam" id="PF01638">
    <property type="entry name" value="HxlR"/>
    <property type="match status" value="1"/>
</dbReference>
<dbReference type="InterPro" id="IPR036390">
    <property type="entry name" value="WH_DNA-bd_sf"/>
</dbReference>
<dbReference type="SUPFAM" id="SSF46785">
    <property type="entry name" value="Winged helix' DNA-binding domain"/>
    <property type="match status" value="1"/>
</dbReference>
<evidence type="ECO:0000259" key="4">
    <source>
        <dbReference type="PROSITE" id="PS51118"/>
    </source>
</evidence>
<keyword evidence="1" id="KW-0805">Transcription regulation</keyword>
<accession>A0A839RX10</accession>
<dbReference type="AlphaFoldDB" id="A0A839RX10"/>
<dbReference type="PANTHER" id="PTHR33204:SF18">
    <property type="entry name" value="TRANSCRIPTIONAL REGULATORY PROTEIN"/>
    <property type="match status" value="1"/>
</dbReference>
<dbReference type="InterPro" id="IPR036527">
    <property type="entry name" value="SCP2_sterol-bd_dom_sf"/>
</dbReference>
<comment type="caution">
    <text evidence="5">The sequence shown here is derived from an EMBL/GenBank/DDBJ whole genome shotgun (WGS) entry which is preliminary data.</text>
</comment>
<dbReference type="PROSITE" id="PS51118">
    <property type="entry name" value="HTH_HXLR"/>
    <property type="match status" value="1"/>
</dbReference>
<dbReference type="Gene3D" id="3.30.1050.10">
    <property type="entry name" value="SCP2 sterol-binding domain"/>
    <property type="match status" value="1"/>
</dbReference>
<dbReference type="InterPro" id="IPR036388">
    <property type="entry name" value="WH-like_DNA-bd_sf"/>
</dbReference>
<gene>
    <name evidence="5" type="ORF">FHS23_000951</name>
</gene>
<organism evidence="5 6">
    <name type="scientific">Prauserella isguenensis</name>
    <dbReference type="NCBI Taxonomy" id="1470180"/>
    <lineage>
        <taxon>Bacteria</taxon>
        <taxon>Bacillati</taxon>
        <taxon>Actinomycetota</taxon>
        <taxon>Actinomycetes</taxon>
        <taxon>Pseudonocardiales</taxon>
        <taxon>Pseudonocardiaceae</taxon>
        <taxon>Prauserella</taxon>
    </lineage>
</organism>
<dbReference type="GO" id="GO:0003677">
    <property type="term" value="F:DNA binding"/>
    <property type="evidence" value="ECO:0007669"/>
    <property type="project" value="UniProtKB-KW"/>
</dbReference>
<evidence type="ECO:0000256" key="3">
    <source>
        <dbReference type="ARBA" id="ARBA00023163"/>
    </source>
</evidence>
<evidence type="ECO:0000313" key="6">
    <source>
        <dbReference type="Proteomes" id="UP000550714"/>
    </source>
</evidence>
<proteinExistence type="predicted"/>
<evidence type="ECO:0000256" key="1">
    <source>
        <dbReference type="ARBA" id="ARBA00023015"/>
    </source>
</evidence>
<keyword evidence="2 5" id="KW-0238">DNA-binding</keyword>
<dbReference type="InterPro" id="IPR002577">
    <property type="entry name" value="HTH_HxlR"/>
</dbReference>
<protein>
    <submittedName>
        <fullName evidence="5">DNA-binding HxlR family transcriptional regulator</fullName>
    </submittedName>
</protein>
<dbReference type="PANTHER" id="PTHR33204">
    <property type="entry name" value="TRANSCRIPTIONAL REGULATOR, MARR FAMILY"/>
    <property type="match status" value="1"/>
</dbReference>
<keyword evidence="3" id="KW-0804">Transcription</keyword>
<keyword evidence="6" id="KW-1185">Reference proteome</keyword>
<name>A0A839RX10_9PSEU</name>
<evidence type="ECO:0000313" key="5">
    <source>
        <dbReference type="EMBL" id="MBB3049956.1"/>
    </source>
</evidence>
<dbReference type="SUPFAM" id="SSF55718">
    <property type="entry name" value="SCP-like"/>
    <property type="match status" value="1"/>
</dbReference>
<dbReference type="EMBL" id="JACHWU010000001">
    <property type="protein sequence ID" value="MBB3049956.1"/>
    <property type="molecule type" value="Genomic_DNA"/>
</dbReference>
<dbReference type="Gene3D" id="1.10.10.10">
    <property type="entry name" value="Winged helix-like DNA-binding domain superfamily/Winged helix DNA-binding domain"/>
    <property type="match status" value="1"/>
</dbReference>
<dbReference type="RefSeq" id="WP_183648320.1">
    <property type="nucleotide sequence ID" value="NZ_JACHWU010000001.1"/>
</dbReference>
<evidence type="ECO:0000256" key="2">
    <source>
        <dbReference type="ARBA" id="ARBA00023125"/>
    </source>
</evidence>
<sequence length="214" mass="22945">MGKRQYGQFCGLVRAVELVGERWALLIVRDLLVSPKRYTDLKRGLPRIPTNVLSARLKELETAGIVERRLRPRPDGSVEYALTEYGADLEDVVLALGRWGARALGEPGPDEIITADSLVMALRSTFLPEAAQAESDATYEIRVGDVVVHARVEGGELAAAPGEAGGVDLVVDTGPAFRALLAGELTPDDALADGLVAITGPKELLAAFTRSFRI</sequence>